<proteinExistence type="predicted"/>
<comment type="caution">
    <text evidence="1">The sequence shown here is derived from an EMBL/GenBank/DDBJ whole genome shotgun (WGS) entry which is preliminary data.</text>
</comment>
<evidence type="ECO:0000313" key="2">
    <source>
        <dbReference type="Proteomes" id="UP001229421"/>
    </source>
</evidence>
<dbReference type="Proteomes" id="UP001229421">
    <property type="component" value="Unassembled WGS sequence"/>
</dbReference>
<reference evidence="1" key="1">
    <citation type="journal article" date="2023" name="bioRxiv">
        <title>Improved chromosome-level genome assembly for marigold (Tagetes erecta).</title>
        <authorList>
            <person name="Jiang F."/>
            <person name="Yuan L."/>
            <person name="Wang S."/>
            <person name="Wang H."/>
            <person name="Xu D."/>
            <person name="Wang A."/>
            <person name="Fan W."/>
        </authorList>
    </citation>
    <scope>NUCLEOTIDE SEQUENCE</scope>
    <source>
        <strain evidence="1">WSJ</strain>
        <tissue evidence="1">Leaf</tissue>
    </source>
</reference>
<gene>
    <name evidence="1" type="ORF">QVD17_24218</name>
</gene>
<keyword evidence="2" id="KW-1185">Reference proteome</keyword>
<organism evidence="1 2">
    <name type="scientific">Tagetes erecta</name>
    <name type="common">African marigold</name>
    <dbReference type="NCBI Taxonomy" id="13708"/>
    <lineage>
        <taxon>Eukaryota</taxon>
        <taxon>Viridiplantae</taxon>
        <taxon>Streptophyta</taxon>
        <taxon>Embryophyta</taxon>
        <taxon>Tracheophyta</taxon>
        <taxon>Spermatophyta</taxon>
        <taxon>Magnoliopsida</taxon>
        <taxon>eudicotyledons</taxon>
        <taxon>Gunneridae</taxon>
        <taxon>Pentapetalae</taxon>
        <taxon>asterids</taxon>
        <taxon>campanulids</taxon>
        <taxon>Asterales</taxon>
        <taxon>Asteraceae</taxon>
        <taxon>Asteroideae</taxon>
        <taxon>Heliantheae alliance</taxon>
        <taxon>Tageteae</taxon>
        <taxon>Tagetes</taxon>
    </lineage>
</organism>
<dbReference type="EMBL" id="JAUHHV010000006">
    <property type="protein sequence ID" value="KAK1421685.1"/>
    <property type="molecule type" value="Genomic_DNA"/>
</dbReference>
<name>A0AAD8KEX6_TARER</name>
<dbReference type="AlphaFoldDB" id="A0AAD8KEX6"/>
<sequence>MDRNEGNPVSSIHATALAKLFQDMAQESLMAHFRLEDSTPMFHLAVQIDTDTDYEIHHHHHHRKHCLKDSKIMIEKKETIVTQDDFDLDFERIESGEVMDNSTLIPLKVEKKRESG</sequence>
<evidence type="ECO:0000313" key="1">
    <source>
        <dbReference type="EMBL" id="KAK1421685.1"/>
    </source>
</evidence>
<accession>A0AAD8KEX6</accession>
<protein>
    <submittedName>
        <fullName evidence="1">Uncharacterized protein</fullName>
    </submittedName>
</protein>